<dbReference type="Gene3D" id="3.40.50.1820">
    <property type="entry name" value="alpha/beta hydrolase"/>
    <property type="match status" value="1"/>
</dbReference>
<evidence type="ECO:0000256" key="4">
    <source>
        <dbReference type="SAM" id="SignalP"/>
    </source>
</evidence>
<organism evidence="6 7">
    <name type="scientific">Cordyceps javanica</name>
    <dbReference type="NCBI Taxonomy" id="43265"/>
    <lineage>
        <taxon>Eukaryota</taxon>
        <taxon>Fungi</taxon>
        <taxon>Dikarya</taxon>
        <taxon>Ascomycota</taxon>
        <taxon>Pezizomycotina</taxon>
        <taxon>Sordariomycetes</taxon>
        <taxon>Hypocreomycetidae</taxon>
        <taxon>Hypocreales</taxon>
        <taxon>Cordycipitaceae</taxon>
        <taxon>Cordyceps</taxon>
    </lineage>
</organism>
<name>A0A545VLM9_9HYPO</name>
<sequence length="333" mass="35871">MRLAALLPLATTALAANPMLTYLASMKWKGSGINEDLMNNFRFYAQHAAAAYCNAEGPKPGDSVACGGECDDVMRNGATIIDTFQGFKTGIASYVAVDDTRREIVLSTRGSNNIRNFITDLVFLHRDCDLVKDCSVHTGFSESWNEISAGATSAIKEGLQANPDYKLVITGHSLGGAVAALAGAYLRRAGFKAEVYTFGAPRVGNEAFALFTGSQPGGVYRMTHTDDPVPRLPPMIFGYRHGGAEYWLSNGGAMQDNYQPADIKVCQGIASIACNAGTFGFNILAHLHYLTDTADCAPFGIKWKRGDGPSDEELKQRFTKWSQQDQALVSGGQ</sequence>
<evidence type="ECO:0000256" key="1">
    <source>
        <dbReference type="ARBA" id="ARBA00022729"/>
    </source>
</evidence>
<dbReference type="SUPFAM" id="SSF53474">
    <property type="entry name" value="alpha/beta-Hydrolases"/>
    <property type="match status" value="1"/>
</dbReference>
<accession>A0A545VLM9</accession>
<keyword evidence="2" id="KW-0378">Hydrolase</keyword>
<dbReference type="OrthoDB" id="426718at2759"/>
<dbReference type="PANTHER" id="PTHR46640">
    <property type="entry name" value="TRIACYLGLYCEROL LIPASE, PUTATIVE (AFU_ORTHOLOGUE AFUA_6G06510)-RELATED"/>
    <property type="match status" value="1"/>
</dbReference>
<evidence type="ECO:0000313" key="6">
    <source>
        <dbReference type="EMBL" id="TQV90887.1"/>
    </source>
</evidence>
<comment type="caution">
    <text evidence="6">The sequence shown here is derived from an EMBL/GenBank/DDBJ whole genome shotgun (WGS) entry which is preliminary data.</text>
</comment>
<dbReference type="GO" id="GO:0016787">
    <property type="term" value="F:hydrolase activity"/>
    <property type="evidence" value="ECO:0007669"/>
    <property type="project" value="UniProtKB-KW"/>
</dbReference>
<dbReference type="InterPro" id="IPR051299">
    <property type="entry name" value="AB_hydrolase_lip/est"/>
</dbReference>
<evidence type="ECO:0000259" key="5">
    <source>
        <dbReference type="Pfam" id="PF01764"/>
    </source>
</evidence>
<keyword evidence="1 4" id="KW-0732">Signal</keyword>
<evidence type="ECO:0000256" key="3">
    <source>
        <dbReference type="SAM" id="MobiDB-lite"/>
    </source>
</evidence>
<dbReference type="STRING" id="43265.A0A545VLM9"/>
<proteinExistence type="predicted"/>
<protein>
    <submittedName>
        <fullName evidence="6">Lipase</fullName>
    </submittedName>
</protein>
<feature type="domain" description="Fungal lipase-type" evidence="5">
    <location>
        <begin position="105"/>
        <end position="235"/>
    </location>
</feature>
<dbReference type="Pfam" id="PF01764">
    <property type="entry name" value="Lipase_3"/>
    <property type="match status" value="1"/>
</dbReference>
<dbReference type="EMBL" id="SPUK01000022">
    <property type="protein sequence ID" value="TQV90887.1"/>
    <property type="molecule type" value="Genomic_DNA"/>
</dbReference>
<evidence type="ECO:0000313" key="7">
    <source>
        <dbReference type="Proteomes" id="UP000315783"/>
    </source>
</evidence>
<reference evidence="6 7" key="1">
    <citation type="journal article" date="2019" name="Appl. Microbiol. Biotechnol.">
        <title>Genome sequence of Isaria javanica and comparative genome analysis insights into family S53 peptidase evolution in fungal entomopathogens.</title>
        <authorList>
            <person name="Lin R."/>
            <person name="Zhang X."/>
            <person name="Xin B."/>
            <person name="Zou M."/>
            <person name="Gao Y."/>
            <person name="Qin F."/>
            <person name="Hu Q."/>
            <person name="Xie B."/>
            <person name="Cheng X."/>
        </authorList>
    </citation>
    <scope>NUCLEOTIDE SEQUENCE [LARGE SCALE GENOMIC DNA]</scope>
    <source>
        <strain evidence="6 7">IJ1G</strain>
    </source>
</reference>
<feature type="chain" id="PRO_5022204282" evidence="4">
    <location>
        <begin position="16"/>
        <end position="333"/>
    </location>
</feature>
<keyword evidence="7" id="KW-1185">Reference proteome</keyword>
<evidence type="ECO:0000256" key="2">
    <source>
        <dbReference type="ARBA" id="ARBA00022801"/>
    </source>
</evidence>
<gene>
    <name evidence="6" type="ORF">IF1G_10408</name>
</gene>
<feature type="signal peptide" evidence="4">
    <location>
        <begin position="1"/>
        <end position="15"/>
    </location>
</feature>
<dbReference type="Proteomes" id="UP000315783">
    <property type="component" value="Unassembled WGS sequence"/>
</dbReference>
<dbReference type="PANTHER" id="PTHR46640:SF1">
    <property type="entry name" value="FUNGAL LIPASE-LIKE DOMAIN-CONTAINING PROTEIN-RELATED"/>
    <property type="match status" value="1"/>
</dbReference>
<dbReference type="AlphaFoldDB" id="A0A545VLM9"/>
<dbReference type="InterPro" id="IPR002921">
    <property type="entry name" value="Fungal_lipase-type"/>
</dbReference>
<dbReference type="GO" id="GO:0006629">
    <property type="term" value="P:lipid metabolic process"/>
    <property type="evidence" value="ECO:0007669"/>
    <property type="project" value="InterPro"/>
</dbReference>
<dbReference type="InterPro" id="IPR029058">
    <property type="entry name" value="AB_hydrolase_fold"/>
</dbReference>
<feature type="region of interest" description="Disordered" evidence="3">
    <location>
        <begin position="309"/>
        <end position="333"/>
    </location>
</feature>
<dbReference type="CDD" id="cd00519">
    <property type="entry name" value="Lipase_3"/>
    <property type="match status" value="1"/>
</dbReference>